<proteinExistence type="predicted"/>
<gene>
    <name evidence="1" type="ORF">CYNAS_LOCUS16941</name>
</gene>
<dbReference type="Proteomes" id="UP001176961">
    <property type="component" value="Unassembled WGS sequence"/>
</dbReference>
<reference evidence="1" key="1">
    <citation type="submission" date="2023-07" db="EMBL/GenBank/DDBJ databases">
        <authorList>
            <consortium name="CYATHOMIX"/>
        </authorList>
    </citation>
    <scope>NUCLEOTIDE SEQUENCE</scope>
    <source>
        <strain evidence="1">N/A</strain>
    </source>
</reference>
<evidence type="ECO:0000313" key="1">
    <source>
        <dbReference type="EMBL" id="CAJ0604958.1"/>
    </source>
</evidence>
<comment type="caution">
    <text evidence="1">The sequence shown here is derived from an EMBL/GenBank/DDBJ whole genome shotgun (WGS) entry which is preliminary data.</text>
</comment>
<evidence type="ECO:0000313" key="2">
    <source>
        <dbReference type="Proteomes" id="UP001176961"/>
    </source>
</evidence>
<sequence>MITIIVIDILSYEQKEEEAIRFLPTVPTVKTTTPSTTTTSPTRRLSCIFVGDVYNYDNDISAYDKEKELLSQVSRKIFAVPKLYTQLALWAYGYTNYPTNILSTLNNTAKNQTEFDDLIQKMGYASIAEPISTRKAIEIINEMVEIQLNCLVFLTAQKATDLLPIIDPINKAIETIVAVGLSETQPTSIVPVGGKVVSVPYEFHDAHVGKIVEAITESLRER</sequence>
<organism evidence="1 2">
    <name type="scientific">Cylicocyclus nassatus</name>
    <name type="common">Nematode worm</name>
    <dbReference type="NCBI Taxonomy" id="53992"/>
    <lineage>
        <taxon>Eukaryota</taxon>
        <taxon>Metazoa</taxon>
        <taxon>Ecdysozoa</taxon>
        <taxon>Nematoda</taxon>
        <taxon>Chromadorea</taxon>
        <taxon>Rhabditida</taxon>
        <taxon>Rhabditina</taxon>
        <taxon>Rhabditomorpha</taxon>
        <taxon>Strongyloidea</taxon>
        <taxon>Strongylidae</taxon>
        <taxon>Cylicocyclus</taxon>
    </lineage>
</organism>
<dbReference type="AlphaFoldDB" id="A0AA36H7H9"/>
<name>A0AA36H7H9_CYLNA</name>
<accession>A0AA36H7H9</accession>
<protein>
    <submittedName>
        <fullName evidence="1">Uncharacterized protein</fullName>
    </submittedName>
</protein>
<keyword evidence="2" id="KW-1185">Reference proteome</keyword>
<dbReference type="EMBL" id="CATQJL010000316">
    <property type="protein sequence ID" value="CAJ0604958.1"/>
    <property type="molecule type" value="Genomic_DNA"/>
</dbReference>